<accession>A0A1M5YM35</accession>
<gene>
    <name evidence="3" type="ORF">SAMN05443248_8513</name>
</gene>
<dbReference type="SUPFAM" id="SSF54637">
    <property type="entry name" value="Thioesterase/thiol ester dehydrase-isomerase"/>
    <property type="match status" value="1"/>
</dbReference>
<organism evidence="3 4">
    <name type="scientific">Bradyrhizobium erythrophlei</name>
    <dbReference type="NCBI Taxonomy" id="1437360"/>
    <lineage>
        <taxon>Bacteria</taxon>
        <taxon>Pseudomonadati</taxon>
        <taxon>Pseudomonadota</taxon>
        <taxon>Alphaproteobacteria</taxon>
        <taxon>Hyphomicrobiales</taxon>
        <taxon>Nitrobacteraceae</taxon>
        <taxon>Bradyrhizobium</taxon>
    </lineage>
</organism>
<dbReference type="InterPro" id="IPR029069">
    <property type="entry name" value="HotDog_dom_sf"/>
</dbReference>
<evidence type="ECO:0000313" key="3">
    <source>
        <dbReference type="EMBL" id="SHI13145.1"/>
    </source>
</evidence>
<dbReference type="Pfam" id="PF20789">
    <property type="entry name" value="4HBT_3C"/>
    <property type="match status" value="1"/>
</dbReference>
<dbReference type="InterPro" id="IPR049449">
    <property type="entry name" value="TesB_ACOT8-like_N"/>
</dbReference>
<dbReference type="Gene3D" id="2.40.160.210">
    <property type="entry name" value="Acyl-CoA thioesterase, double hotdog domain"/>
    <property type="match status" value="1"/>
</dbReference>
<reference evidence="3 4" key="1">
    <citation type="submission" date="2016-11" db="EMBL/GenBank/DDBJ databases">
        <authorList>
            <person name="Jaros S."/>
            <person name="Januszkiewicz K."/>
            <person name="Wedrychowicz H."/>
        </authorList>
    </citation>
    <scope>NUCLEOTIDE SEQUENCE [LARGE SCALE GENOMIC DNA]</scope>
    <source>
        <strain evidence="3 4">GAS138</strain>
    </source>
</reference>
<evidence type="ECO:0000259" key="1">
    <source>
        <dbReference type="Pfam" id="PF13622"/>
    </source>
</evidence>
<dbReference type="Pfam" id="PF13622">
    <property type="entry name" value="4HBT_3"/>
    <property type="match status" value="1"/>
</dbReference>
<name>A0A1M5YM35_9BRAD</name>
<dbReference type="InterPro" id="IPR042171">
    <property type="entry name" value="Acyl-CoA_hotdog"/>
</dbReference>
<dbReference type="EMBL" id="LT670817">
    <property type="protein sequence ID" value="SHI13145.1"/>
    <property type="molecule type" value="Genomic_DNA"/>
</dbReference>
<dbReference type="InterPro" id="IPR049450">
    <property type="entry name" value="ACOT8-like_C"/>
</dbReference>
<feature type="domain" description="Acyl-CoA thioesterase-like N-terminal HotDog" evidence="1">
    <location>
        <begin position="37"/>
        <end position="116"/>
    </location>
</feature>
<evidence type="ECO:0000313" key="4">
    <source>
        <dbReference type="Proteomes" id="UP000189796"/>
    </source>
</evidence>
<feature type="domain" description="Acyl-CoA thioesterase-like C-terminal" evidence="2">
    <location>
        <begin position="147"/>
        <end position="264"/>
    </location>
</feature>
<dbReference type="Proteomes" id="UP000189796">
    <property type="component" value="Chromosome I"/>
</dbReference>
<protein>
    <submittedName>
        <fullName evidence="3">Thioesterase-like superfamily protein</fullName>
    </submittedName>
</protein>
<dbReference type="AlphaFoldDB" id="A0A1M5YM35"/>
<sequence>MAALDFIAHIPSWSRAMTNQPFFTRDRDAYIPTDAARGPWDPNSLHGRVIIGLLAFAIEQRHGADDFVPARLTVDMFRLPTLAPIEVTTRLVRDGLRIRVVEADFFSGGVGMARASCQLLRKTQDPQGQVWSPPNWDVPAPSDIPAPTDPRLGMNGKWATRPIVGAMGTVGPRRLWMSEVRDLVEGAALTPFVRVAVAADFASPFANAGDQGLGYINSDVTLYLHRLPVKEWIGFEVVNHHATDGVAIGECFLYDQQGAIGTSTVAALAQRKPMAAQRPAP</sequence>
<evidence type="ECO:0000259" key="2">
    <source>
        <dbReference type="Pfam" id="PF20789"/>
    </source>
</evidence>
<proteinExistence type="predicted"/>